<evidence type="ECO:0000313" key="2">
    <source>
        <dbReference type="Proteomes" id="UP000228934"/>
    </source>
</evidence>
<name>A0A2G9RKR1_AQUCT</name>
<proteinExistence type="predicted"/>
<sequence>MTNKWLPCVITYRAPIRIQSHLKMHRFAPYMLQSHDSPIRTSVMAIISLSRTTLRYEFSRIKCTDSSQRAPGICHISVHAPESDS</sequence>
<keyword evidence="2" id="KW-1185">Reference proteome</keyword>
<organism evidence="1 2">
    <name type="scientific">Aquarana catesbeiana</name>
    <name type="common">American bullfrog</name>
    <name type="synonym">Rana catesbeiana</name>
    <dbReference type="NCBI Taxonomy" id="8400"/>
    <lineage>
        <taxon>Eukaryota</taxon>
        <taxon>Metazoa</taxon>
        <taxon>Chordata</taxon>
        <taxon>Craniata</taxon>
        <taxon>Vertebrata</taxon>
        <taxon>Euteleostomi</taxon>
        <taxon>Amphibia</taxon>
        <taxon>Batrachia</taxon>
        <taxon>Anura</taxon>
        <taxon>Neobatrachia</taxon>
        <taxon>Ranoidea</taxon>
        <taxon>Ranidae</taxon>
        <taxon>Aquarana</taxon>
    </lineage>
</organism>
<dbReference type="Proteomes" id="UP000228934">
    <property type="component" value="Unassembled WGS sequence"/>
</dbReference>
<dbReference type="EMBL" id="KV940140">
    <property type="protein sequence ID" value="PIO27793.1"/>
    <property type="molecule type" value="Genomic_DNA"/>
</dbReference>
<gene>
    <name evidence="1" type="ORF">AB205_0073300</name>
</gene>
<dbReference type="AlphaFoldDB" id="A0A2G9RKR1"/>
<protein>
    <submittedName>
        <fullName evidence="1">Uncharacterized protein</fullName>
    </submittedName>
</protein>
<reference evidence="2" key="1">
    <citation type="journal article" date="2017" name="Nat. Commun.">
        <title>The North American bullfrog draft genome provides insight into hormonal regulation of long noncoding RNA.</title>
        <authorList>
            <person name="Hammond S.A."/>
            <person name="Warren R.L."/>
            <person name="Vandervalk B.P."/>
            <person name="Kucuk E."/>
            <person name="Khan H."/>
            <person name="Gibb E.A."/>
            <person name="Pandoh P."/>
            <person name="Kirk H."/>
            <person name="Zhao Y."/>
            <person name="Jones M."/>
            <person name="Mungall A.J."/>
            <person name="Coope R."/>
            <person name="Pleasance S."/>
            <person name="Moore R.A."/>
            <person name="Holt R.A."/>
            <person name="Round J.M."/>
            <person name="Ohora S."/>
            <person name="Walle B.V."/>
            <person name="Veldhoen N."/>
            <person name="Helbing C.C."/>
            <person name="Birol I."/>
        </authorList>
    </citation>
    <scope>NUCLEOTIDE SEQUENCE [LARGE SCALE GENOMIC DNA]</scope>
</reference>
<evidence type="ECO:0000313" key="1">
    <source>
        <dbReference type="EMBL" id="PIO27793.1"/>
    </source>
</evidence>
<accession>A0A2G9RKR1</accession>